<accession>A0A672NRW5</accession>
<dbReference type="GO" id="GO:0017046">
    <property type="term" value="F:peptide hormone binding"/>
    <property type="evidence" value="ECO:0007669"/>
    <property type="project" value="TreeGrafter"/>
</dbReference>
<evidence type="ECO:0000256" key="1">
    <source>
        <dbReference type="ARBA" id="ARBA00012202"/>
    </source>
</evidence>
<evidence type="ECO:0000313" key="6">
    <source>
        <dbReference type="Ensembl" id="ENSSGRP00000051085.1"/>
    </source>
</evidence>
<keyword evidence="7" id="KW-1185">Reference proteome</keyword>
<dbReference type="PROSITE" id="PS50011">
    <property type="entry name" value="PROTEIN_KINASE_DOM"/>
    <property type="match status" value="1"/>
</dbReference>
<dbReference type="GO" id="GO:0004383">
    <property type="term" value="F:guanylate cyclase activity"/>
    <property type="evidence" value="ECO:0007669"/>
    <property type="project" value="UniProtKB-EC"/>
</dbReference>
<proteinExistence type="predicted"/>
<reference evidence="6" key="1">
    <citation type="submission" date="2025-08" db="UniProtKB">
        <authorList>
            <consortium name="Ensembl"/>
        </authorList>
    </citation>
    <scope>IDENTIFICATION</scope>
</reference>
<dbReference type="Ensembl" id="ENSSGRT00000054570.1">
    <property type="protein sequence ID" value="ENSSGRP00000051085.1"/>
    <property type="gene ID" value="ENSSGRG00000027046.1"/>
</dbReference>
<dbReference type="EC" id="4.6.1.2" evidence="1"/>
<dbReference type="InParanoid" id="A0A672NRW5"/>
<protein>
    <recommendedName>
        <fullName evidence="1">guanylate cyclase</fullName>
        <ecNumber evidence="1">4.6.1.2</ecNumber>
    </recommendedName>
</protein>
<sequence>MNEFINSFIHYDICYYFKNGHCNERFCPQNLQDILKNESIKLDWTFKFPLMLDIVKGMDYLHHSPLHFHGHLSSTSCVVDSCFVLKVTDFGLNVLRRSDSEKCPGFDPWTGKAPELLRQSIPANGTQKGDIYSFAIIAQEVVYRRGPFYIPNYGQLCRTVGGCSPLRPHIDPAEGVEELEEIMASCWREKPAERPDFSFLRTAIKKLCPNGGSENILDNLLSRMEQYACNLEEIVSERTAELQEEKKRAEGLL</sequence>
<reference evidence="6" key="2">
    <citation type="submission" date="2025-09" db="UniProtKB">
        <authorList>
            <consortium name="Ensembl"/>
        </authorList>
    </citation>
    <scope>IDENTIFICATION</scope>
</reference>
<dbReference type="GO" id="GO:0005524">
    <property type="term" value="F:ATP binding"/>
    <property type="evidence" value="ECO:0007669"/>
    <property type="project" value="InterPro"/>
</dbReference>
<name>A0A672NRW5_SINGR</name>
<evidence type="ECO:0000256" key="2">
    <source>
        <dbReference type="ARBA" id="ARBA00022741"/>
    </source>
</evidence>
<keyword evidence="2" id="KW-0547">Nucleotide-binding</keyword>
<dbReference type="GO" id="GO:0007168">
    <property type="term" value="P:receptor guanylyl cyclase signaling pathway"/>
    <property type="evidence" value="ECO:0007669"/>
    <property type="project" value="TreeGrafter"/>
</dbReference>
<dbReference type="InterPro" id="IPR011009">
    <property type="entry name" value="Kinase-like_dom_sf"/>
</dbReference>
<feature type="domain" description="Protein kinase" evidence="5">
    <location>
        <begin position="1"/>
        <end position="207"/>
    </location>
</feature>
<evidence type="ECO:0000313" key="7">
    <source>
        <dbReference type="Proteomes" id="UP000472262"/>
    </source>
</evidence>
<organism evidence="6 7">
    <name type="scientific">Sinocyclocheilus grahami</name>
    <name type="common">Dianchi golden-line fish</name>
    <name type="synonym">Barbus grahami</name>
    <dbReference type="NCBI Taxonomy" id="75366"/>
    <lineage>
        <taxon>Eukaryota</taxon>
        <taxon>Metazoa</taxon>
        <taxon>Chordata</taxon>
        <taxon>Craniata</taxon>
        <taxon>Vertebrata</taxon>
        <taxon>Euteleostomi</taxon>
        <taxon>Actinopterygii</taxon>
        <taxon>Neopterygii</taxon>
        <taxon>Teleostei</taxon>
        <taxon>Ostariophysi</taxon>
        <taxon>Cypriniformes</taxon>
        <taxon>Cyprinidae</taxon>
        <taxon>Cyprininae</taxon>
        <taxon>Sinocyclocheilus</taxon>
    </lineage>
</organism>
<dbReference type="OMA" id="FKGTHEN"/>
<dbReference type="InterPro" id="IPR000719">
    <property type="entry name" value="Prot_kinase_dom"/>
</dbReference>
<dbReference type="GO" id="GO:0004672">
    <property type="term" value="F:protein kinase activity"/>
    <property type="evidence" value="ECO:0007669"/>
    <property type="project" value="InterPro"/>
</dbReference>
<dbReference type="Gene3D" id="1.10.510.10">
    <property type="entry name" value="Transferase(Phosphotransferase) domain 1"/>
    <property type="match status" value="1"/>
</dbReference>
<dbReference type="InterPro" id="IPR001245">
    <property type="entry name" value="Ser-Thr/Tyr_kinase_cat_dom"/>
</dbReference>
<dbReference type="PANTHER" id="PTHR11920:SF464">
    <property type="entry name" value="GUANYLATE CYCLASE"/>
    <property type="match status" value="1"/>
</dbReference>
<dbReference type="GO" id="GO:0004016">
    <property type="term" value="F:adenylate cyclase activity"/>
    <property type="evidence" value="ECO:0007669"/>
    <property type="project" value="TreeGrafter"/>
</dbReference>
<dbReference type="InterPro" id="IPR050401">
    <property type="entry name" value="Cyclic_nucleotide_synthase"/>
</dbReference>
<dbReference type="PANTHER" id="PTHR11920">
    <property type="entry name" value="GUANYLYL CYCLASE"/>
    <property type="match status" value="1"/>
</dbReference>
<keyword evidence="3" id="KW-0456">Lyase</keyword>
<dbReference type="SUPFAM" id="SSF56112">
    <property type="entry name" value="Protein kinase-like (PK-like)"/>
    <property type="match status" value="1"/>
</dbReference>
<dbReference type="AlphaFoldDB" id="A0A672NRW5"/>
<dbReference type="Proteomes" id="UP000472262">
    <property type="component" value="Unassembled WGS sequence"/>
</dbReference>
<dbReference type="Pfam" id="PF07714">
    <property type="entry name" value="PK_Tyr_Ser-Thr"/>
    <property type="match status" value="1"/>
</dbReference>
<keyword evidence="4" id="KW-0141">cGMP biosynthesis</keyword>
<dbReference type="GO" id="GO:0016941">
    <property type="term" value="F:natriuretic peptide receptor activity"/>
    <property type="evidence" value="ECO:0007669"/>
    <property type="project" value="TreeGrafter"/>
</dbReference>
<dbReference type="GO" id="GO:0005886">
    <property type="term" value="C:plasma membrane"/>
    <property type="evidence" value="ECO:0007669"/>
    <property type="project" value="TreeGrafter"/>
</dbReference>
<evidence type="ECO:0000256" key="4">
    <source>
        <dbReference type="ARBA" id="ARBA00023293"/>
    </source>
</evidence>
<evidence type="ECO:0000256" key="3">
    <source>
        <dbReference type="ARBA" id="ARBA00023239"/>
    </source>
</evidence>
<evidence type="ECO:0000259" key="5">
    <source>
        <dbReference type="PROSITE" id="PS50011"/>
    </source>
</evidence>